<dbReference type="AlphaFoldDB" id="A0A061F590"/>
<dbReference type="Pfam" id="PF00931">
    <property type="entry name" value="NB-ARC"/>
    <property type="match status" value="2"/>
</dbReference>
<gene>
    <name evidence="7" type="ORF">TCM_031052</name>
</gene>
<dbReference type="Proteomes" id="UP000026915">
    <property type="component" value="Chromosome 7"/>
</dbReference>
<reference evidence="7 8" key="1">
    <citation type="journal article" date="2013" name="Genome Biol.">
        <title>The genome sequence of the most widely cultivated cacao type and its use to identify candidate genes regulating pod color.</title>
        <authorList>
            <person name="Motamayor J.C."/>
            <person name="Mockaitis K."/>
            <person name="Schmutz J."/>
            <person name="Haiminen N."/>
            <person name="Iii D.L."/>
            <person name="Cornejo O."/>
            <person name="Findley S.D."/>
            <person name="Zheng P."/>
            <person name="Utro F."/>
            <person name="Royaert S."/>
            <person name="Saski C."/>
            <person name="Jenkins J."/>
            <person name="Podicheti R."/>
            <person name="Zhao M."/>
            <person name="Scheffler B.E."/>
            <person name="Stack J.C."/>
            <person name="Feltus F.A."/>
            <person name="Mustiga G.M."/>
            <person name="Amores F."/>
            <person name="Phillips W."/>
            <person name="Marelli J.P."/>
            <person name="May G.D."/>
            <person name="Shapiro H."/>
            <person name="Ma J."/>
            <person name="Bustamante C.D."/>
            <person name="Schnell R.J."/>
            <person name="Main D."/>
            <person name="Gilbert D."/>
            <person name="Parida L."/>
            <person name="Kuhn D.N."/>
        </authorList>
    </citation>
    <scope>NUCLEOTIDE SEQUENCE [LARGE SCALE GENOMIC DNA]</scope>
    <source>
        <strain evidence="8">cv. Matina 1-6</strain>
    </source>
</reference>
<dbReference type="PANTHER" id="PTHR36766:SF40">
    <property type="entry name" value="DISEASE RESISTANCE PROTEIN RGA3"/>
    <property type="match status" value="1"/>
</dbReference>
<dbReference type="InterPro" id="IPR041118">
    <property type="entry name" value="Rx_N"/>
</dbReference>
<dbReference type="InterPro" id="IPR027417">
    <property type="entry name" value="P-loop_NTPase"/>
</dbReference>
<keyword evidence="4" id="KW-0067">ATP-binding</keyword>
<dbReference type="GO" id="GO:0005524">
    <property type="term" value="F:ATP binding"/>
    <property type="evidence" value="ECO:0007669"/>
    <property type="project" value="UniProtKB-KW"/>
</dbReference>
<evidence type="ECO:0000256" key="4">
    <source>
        <dbReference type="ARBA" id="ARBA00022840"/>
    </source>
</evidence>
<dbReference type="PANTHER" id="PTHR36766">
    <property type="entry name" value="PLANT BROAD-SPECTRUM MILDEW RESISTANCE PROTEIN RPW8"/>
    <property type="match status" value="1"/>
</dbReference>
<evidence type="ECO:0000256" key="2">
    <source>
        <dbReference type="ARBA" id="ARBA00022741"/>
    </source>
</evidence>
<evidence type="ECO:0000256" key="3">
    <source>
        <dbReference type="ARBA" id="ARBA00022821"/>
    </source>
</evidence>
<feature type="domain" description="Disease resistance N-terminal" evidence="6">
    <location>
        <begin position="38"/>
        <end position="102"/>
    </location>
</feature>
<dbReference type="Gramene" id="EOY12535">
    <property type="protein sequence ID" value="EOY12535"/>
    <property type="gene ID" value="TCM_031052"/>
</dbReference>
<evidence type="ECO:0000256" key="1">
    <source>
        <dbReference type="ARBA" id="ARBA00022737"/>
    </source>
</evidence>
<dbReference type="GO" id="GO:0006952">
    <property type="term" value="P:defense response"/>
    <property type="evidence" value="ECO:0007669"/>
    <property type="project" value="UniProtKB-KW"/>
</dbReference>
<keyword evidence="3" id="KW-0611">Plant defense</keyword>
<keyword evidence="2" id="KW-0547">Nucleotide-binding</keyword>
<organism evidence="7 8">
    <name type="scientific">Theobroma cacao</name>
    <name type="common">Cacao</name>
    <name type="synonym">Cocoa</name>
    <dbReference type="NCBI Taxonomy" id="3641"/>
    <lineage>
        <taxon>Eukaryota</taxon>
        <taxon>Viridiplantae</taxon>
        <taxon>Streptophyta</taxon>
        <taxon>Embryophyta</taxon>
        <taxon>Tracheophyta</taxon>
        <taxon>Spermatophyta</taxon>
        <taxon>Magnoliopsida</taxon>
        <taxon>eudicotyledons</taxon>
        <taxon>Gunneridae</taxon>
        <taxon>Pentapetalae</taxon>
        <taxon>rosids</taxon>
        <taxon>malvids</taxon>
        <taxon>Malvales</taxon>
        <taxon>Malvaceae</taxon>
        <taxon>Byttnerioideae</taxon>
        <taxon>Theobroma</taxon>
    </lineage>
</organism>
<dbReference type="eggNOG" id="KOG4658">
    <property type="taxonomic scope" value="Eukaryota"/>
</dbReference>
<evidence type="ECO:0000313" key="7">
    <source>
        <dbReference type="EMBL" id="EOY12535.1"/>
    </source>
</evidence>
<name>A0A061F590_THECC</name>
<dbReference type="SUPFAM" id="SSF52540">
    <property type="entry name" value="P-loop containing nucleoside triphosphate hydrolases"/>
    <property type="match status" value="1"/>
</dbReference>
<dbReference type="Gene3D" id="1.20.5.4130">
    <property type="match status" value="1"/>
</dbReference>
<protein>
    <recommendedName>
        <fullName evidence="9">Rx N-terminal domain-containing protein</fullName>
    </recommendedName>
</protein>
<dbReference type="Pfam" id="PF18052">
    <property type="entry name" value="Rx_N"/>
    <property type="match status" value="1"/>
</dbReference>
<keyword evidence="8" id="KW-1185">Reference proteome</keyword>
<proteinExistence type="predicted"/>
<evidence type="ECO:0000259" key="5">
    <source>
        <dbReference type="Pfam" id="PF00931"/>
    </source>
</evidence>
<feature type="domain" description="NB-ARC" evidence="5">
    <location>
        <begin position="183"/>
        <end position="237"/>
    </location>
</feature>
<dbReference type="Gene3D" id="3.40.50.300">
    <property type="entry name" value="P-loop containing nucleotide triphosphate hydrolases"/>
    <property type="match status" value="1"/>
</dbReference>
<sequence>MTSDKNFYICSIFNFQVGRSTIRSLVIDIFIKIHGGINNILSKLVLSARQDLGLIFGLIKELEKLRGTLSTINAVLLDAEEKQESSHTLKNWMSQPEDVVYYAILRQKVLARRQVPKFFSSSSPLAFGLKMGPRIKEFTERLDSVAADISKFNLSPRVVKDMKAKHTDTTTASKVRPEMIGREKDKKHIIESLFQEQNDRHGDNIFNIVAIVGFGGLGKTILAQLVYNDAEVENFFNPRSKILMTARSKKVATIMGVNHPYLLECLNEDQSCALFEKVAFAGQCQTNPKLREIGQDVARRYKGVPLAIK</sequence>
<feature type="domain" description="NB-ARC" evidence="5">
    <location>
        <begin position="239"/>
        <end position="283"/>
    </location>
</feature>
<dbReference type="EMBL" id="CM001885">
    <property type="protein sequence ID" value="EOY12535.1"/>
    <property type="molecule type" value="Genomic_DNA"/>
</dbReference>
<evidence type="ECO:0008006" key="9">
    <source>
        <dbReference type="Google" id="ProtNLM"/>
    </source>
</evidence>
<dbReference type="GO" id="GO:0043531">
    <property type="term" value="F:ADP binding"/>
    <property type="evidence" value="ECO:0007669"/>
    <property type="project" value="InterPro"/>
</dbReference>
<evidence type="ECO:0000313" key="8">
    <source>
        <dbReference type="Proteomes" id="UP000026915"/>
    </source>
</evidence>
<dbReference type="InterPro" id="IPR002182">
    <property type="entry name" value="NB-ARC"/>
</dbReference>
<evidence type="ECO:0000259" key="6">
    <source>
        <dbReference type="Pfam" id="PF18052"/>
    </source>
</evidence>
<dbReference type="OMA" id="HGGINNI"/>
<accession>A0A061F590</accession>
<dbReference type="HOGENOM" id="CLU_901424_0_0_1"/>
<dbReference type="InParanoid" id="A0A061F590"/>
<keyword evidence="1" id="KW-0677">Repeat</keyword>
<dbReference type="STRING" id="3641.A0A061F590"/>